<dbReference type="RefSeq" id="WP_378532738.1">
    <property type="nucleotide sequence ID" value="NZ_JBHSBH010000007.1"/>
</dbReference>
<feature type="transmembrane region" description="Helical" evidence="8">
    <location>
        <begin position="170"/>
        <end position="192"/>
    </location>
</feature>
<keyword evidence="10" id="KW-1185">Reference proteome</keyword>
<dbReference type="PANTHER" id="PTHR30472">
    <property type="entry name" value="FERRIC ENTEROBACTIN TRANSPORT SYSTEM PERMEASE PROTEIN"/>
    <property type="match status" value="1"/>
</dbReference>
<feature type="transmembrane region" description="Helical" evidence="8">
    <location>
        <begin position="213"/>
        <end position="237"/>
    </location>
</feature>
<feature type="transmembrane region" description="Helical" evidence="8">
    <location>
        <begin position="24"/>
        <end position="42"/>
    </location>
</feature>
<gene>
    <name evidence="9" type="ORF">ACFOVU_11630</name>
</gene>
<keyword evidence="7 8" id="KW-0472">Membrane</keyword>
<evidence type="ECO:0000313" key="10">
    <source>
        <dbReference type="Proteomes" id="UP001595847"/>
    </source>
</evidence>
<dbReference type="EMBL" id="JBHSBH010000007">
    <property type="protein sequence ID" value="MFC3996568.1"/>
    <property type="molecule type" value="Genomic_DNA"/>
</dbReference>
<feature type="transmembrane region" description="Helical" evidence="8">
    <location>
        <begin position="297"/>
        <end position="313"/>
    </location>
</feature>
<evidence type="ECO:0000256" key="2">
    <source>
        <dbReference type="ARBA" id="ARBA00007935"/>
    </source>
</evidence>
<feature type="transmembrane region" description="Helical" evidence="8">
    <location>
        <begin position="257"/>
        <end position="285"/>
    </location>
</feature>
<dbReference type="PANTHER" id="PTHR30472:SF37">
    <property type="entry name" value="FE(3+) DICITRATE TRANSPORT SYSTEM PERMEASE PROTEIN FECD-RELATED"/>
    <property type="match status" value="1"/>
</dbReference>
<keyword evidence="3" id="KW-0813">Transport</keyword>
<dbReference type="SUPFAM" id="SSF81345">
    <property type="entry name" value="ABC transporter involved in vitamin B12 uptake, BtuC"/>
    <property type="match status" value="1"/>
</dbReference>
<dbReference type="InterPro" id="IPR037294">
    <property type="entry name" value="ABC_BtuC-like"/>
</dbReference>
<keyword evidence="6 8" id="KW-1133">Transmembrane helix</keyword>
<evidence type="ECO:0000313" key="9">
    <source>
        <dbReference type="EMBL" id="MFC3996568.1"/>
    </source>
</evidence>
<dbReference type="Proteomes" id="UP001595847">
    <property type="component" value="Unassembled WGS sequence"/>
</dbReference>
<feature type="transmembrane region" description="Helical" evidence="8">
    <location>
        <begin position="115"/>
        <end position="132"/>
    </location>
</feature>
<dbReference type="Pfam" id="PF01032">
    <property type="entry name" value="FecCD"/>
    <property type="match status" value="1"/>
</dbReference>
<feature type="transmembrane region" description="Helical" evidence="8">
    <location>
        <begin position="82"/>
        <end position="103"/>
    </location>
</feature>
<evidence type="ECO:0000256" key="1">
    <source>
        <dbReference type="ARBA" id="ARBA00004651"/>
    </source>
</evidence>
<evidence type="ECO:0000256" key="4">
    <source>
        <dbReference type="ARBA" id="ARBA00022475"/>
    </source>
</evidence>
<comment type="caution">
    <text evidence="9">The sequence shown here is derived from an EMBL/GenBank/DDBJ whole genome shotgun (WGS) entry which is preliminary data.</text>
</comment>
<keyword evidence="4" id="KW-1003">Cell membrane</keyword>
<reference evidence="10" key="1">
    <citation type="journal article" date="2019" name="Int. J. Syst. Evol. Microbiol.">
        <title>The Global Catalogue of Microorganisms (GCM) 10K type strain sequencing project: providing services to taxonomists for standard genome sequencing and annotation.</title>
        <authorList>
            <consortium name="The Broad Institute Genomics Platform"/>
            <consortium name="The Broad Institute Genome Sequencing Center for Infectious Disease"/>
            <person name="Wu L."/>
            <person name="Ma J."/>
        </authorList>
    </citation>
    <scope>NUCLEOTIDE SEQUENCE [LARGE SCALE GENOMIC DNA]</scope>
    <source>
        <strain evidence="10">TBRC 1826</strain>
    </source>
</reference>
<keyword evidence="5 8" id="KW-0812">Transmembrane</keyword>
<evidence type="ECO:0000256" key="5">
    <source>
        <dbReference type="ARBA" id="ARBA00022692"/>
    </source>
</evidence>
<evidence type="ECO:0000256" key="8">
    <source>
        <dbReference type="SAM" id="Phobius"/>
    </source>
</evidence>
<evidence type="ECO:0000256" key="3">
    <source>
        <dbReference type="ARBA" id="ARBA00022448"/>
    </source>
</evidence>
<proteinExistence type="inferred from homology"/>
<evidence type="ECO:0000256" key="7">
    <source>
        <dbReference type="ARBA" id="ARBA00023136"/>
    </source>
</evidence>
<dbReference type="Gene3D" id="1.10.3470.10">
    <property type="entry name" value="ABC transporter involved in vitamin B12 uptake, BtuC"/>
    <property type="match status" value="1"/>
</dbReference>
<organism evidence="9 10">
    <name type="scientific">Nocardiopsis sediminis</name>
    <dbReference type="NCBI Taxonomy" id="1778267"/>
    <lineage>
        <taxon>Bacteria</taxon>
        <taxon>Bacillati</taxon>
        <taxon>Actinomycetota</taxon>
        <taxon>Actinomycetes</taxon>
        <taxon>Streptosporangiales</taxon>
        <taxon>Nocardiopsidaceae</taxon>
        <taxon>Nocardiopsis</taxon>
    </lineage>
</organism>
<comment type="similarity">
    <text evidence="2">Belongs to the binding-protein-dependent transport system permease family. FecCD subfamily.</text>
</comment>
<feature type="transmembrane region" description="Helical" evidence="8">
    <location>
        <begin position="333"/>
        <end position="353"/>
    </location>
</feature>
<accession>A0ABV8FND7</accession>
<name>A0ABV8FND7_9ACTN</name>
<evidence type="ECO:0000256" key="6">
    <source>
        <dbReference type="ARBA" id="ARBA00022989"/>
    </source>
</evidence>
<feature type="transmembrane region" description="Helical" evidence="8">
    <location>
        <begin position="139"/>
        <end position="158"/>
    </location>
</feature>
<dbReference type="InterPro" id="IPR000522">
    <property type="entry name" value="ABC_transptr_permease_BtuC"/>
</dbReference>
<comment type="subcellular location">
    <subcellularLocation>
        <location evidence="1">Cell membrane</location>
        <topology evidence="1">Multi-pass membrane protein</topology>
    </subcellularLocation>
</comment>
<protein>
    <submittedName>
        <fullName evidence="9">FecCD family ABC transporter permease</fullName>
    </submittedName>
</protein>
<sequence>MTLTRRRPERATGPAPLPARPRPLRAFAVAVTVLAVLALAAATGQALLGRGLAVDEVWPALLRDSGDPIGERILWELRLPRAAVALLAGACLGVSGLLLQIALRNPLASPELTGVGGGAVLGVVLALRLGLVSGQAHTAVLAALCGGLAGGALLWLLSGRGRSDPTWLTINGVIVGIALSGLTSVLLVLSQAEAAGALRWLTGSLTGMTPAHAFLLLPWAAAGIGAAWLLSPVLAVLQGGDDHAQAVGLAPRPARFAVLLTAILLAAAAVSVVGMAGFVGLIAPLLASALIGREPRLLVPVAALVGAVVLSGADALAQGVTTLVPAGPQTQRLGLPAGSITSIVGAALLVIAVRRRGLLNT</sequence>